<keyword evidence="10" id="KW-1185">Reference proteome</keyword>
<dbReference type="Proteomes" id="UP000887566">
    <property type="component" value="Unplaced"/>
</dbReference>
<evidence type="ECO:0000256" key="6">
    <source>
        <dbReference type="ARBA" id="ARBA00023163"/>
    </source>
</evidence>
<comment type="subunit">
    <text evidence="3 8">Component of the Mediator complex.</text>
</comment>
<dbReference type="PANTHER" id="PTHR13074">
    <property type="entry name" value="MEDIATOR OF RNA POLYMERASE II TRANSCRIPTION SUBUNIT 8"/>
    <property type="match status" value="1"/>
</dbReference>
<feature type="compositionally biased region" description="Basic and acidic residues" evidence="9">
    <location>
        <begin position="171"/>
        <end position="183"/>
    </location>
</feature>
<evidence type="ECO:0000256" key="8">
    <source>
        <dbReference type="RuleBase" id="RU364144"/>
    </source>
</evidence>
<reference evidence="11" key="1">
    <citation type="submission" date="2022-11" db="UniProtKB">
        <authorList>
            <consortium name="WormBaseParasite"/>
        </authorList>
    </citation>
    <scope>IDENTIFICATION</scope>
</reference>
<evidence type="ECO:0000313" key="11">
    <source>
        <dbReference type="WBParaSite" id="PSAMB.scaffold6111size10176.g27917.t1"/>
    </source>
</evidence>
<evidence type="ECO:0000313" key="10">
    <source>
        <dbReference type="Proteomes" id="UP000887566"/>
    </source>
</evidence>
<dbReference type="GO" id="GO:0006357">
    <property type="term" value="P:regulation of transcription by RNA polymerase II"/>
    <property type="evidence" value="ECO:0007669"/>
    <property type="project" value="InterPro"/>
</dbReference>
<evidence type="ECO:0000256" key="2">
    <source>
        <dbReference type="ARBA" id="ARBA00005716"/>
    </source>
</evidence>
<evidence type="ECO:0000256" key="5">
    <source>
        <dbReference type="ARBA" id="ARBA00023159"/>
    </source>
</evidence>
<evidence type="ECO:0000256" key="4">
    <source>
        <dbReference type="ARBA" id="ARBA00023015"/>
    </source>
</evidence>
<keyword evidence="5 8" id="KW-0010">Activator</keyword>
<comment type="subcellular location">
    <subcellularLocation>
        <location evidence="1 8">Nucleus</location>
    </subcellularLocation>
</comment>
<accession>A0A914X5M4</accession>
<dbReference type="InterPro" id="IPR019364">
    <property type="entry name" value="Mediatior_Med8_fun/met"/>
</dbReference>
<keyword evidence="7 8" id="KW-0539">Nucleus</keyword>
<comment type="similarity">
    <text evidence="2 8">Belongs to the Mediator complex subunit 8 family.</text>
</comment>
<keyword evidence="6 8" id="KW-0804">Transcription</keyword>
<protein>
    <recommendedName>
        <fullName evidence="8">Mediator of RNA polymerase II transcription subunit 8</fullName>
    </recommendedName>
    <alternativeName>
        <fullName evidence="8">Mediator complex subunit 8</fullName>
    </alternativeName>
</protein>
<gene>
    <name evidence="8" type="primary">MED8</name>
</gene>
<keyword evidence="4 8" id="KW-0805">Transcription regulation</keyword>
<evidence type="ECO:0000256" key="7">
    <source>
        <dbReference type="ARBA" id="ARBA00023242"/>
    </source>
</evidence>
<comment type="function">
    <text evidence="8">Component of the Mediator complex, a coactivator involved in the regulated transcription of nearly all RNA polymerase II-dependent genes. Mediator functions as a bridge to convey information from gene-specific regulatory proteins to the basal RNA polymerase II transcription machinery. Mediator is recruited to promoters by direct interactions with regulatory proteins and serves as a scaffold for the assembly of a functional preinitiation complex with RNA polymerase II and the general transcription factors.</text>
</comment>
<dbReference type="GO" id="GO:0000978">
    <property type="term" value="F:RNA polymerase II cis-regulatory region sequence-specific DNA binding"/>
    <property type="evidence" value="ECO:0007669"/>
    <property type="project" value="TreeGrafter"/>
</dbReference>
<dbReference type="WBParaSite" id="PSAMB.scaffold6111size10176.g27917.t1">
    <property type="protein sequence ID" value="PSAMB.scaffold6111size10176.g27917.t1"/>
    <property type="gene ID" value="PSAMB.scaffold6111size10176.g27917"/>
</dbReference>
<dbReference type="GO" id="GO:0070847">
    <property type="term" value="C:core mediator complex"/>
    <property type="evidence" value="ECO:0007669"/>
    <property type="project" value="TreeGrafter"/>
</dbReference>
<name>A0A914X5M4_9BILA</name>
<proteinExistence type="inferred from homology"/>
<feature type="region of interest" description="Disordered" evidence="9">
    <location>
        <begin position="164"/>
        <end position="183"/>
    </location>
</feature>
<evidence type="ECO:0000256" key="3">
    <source>
        <dbReference type="ARBA" id="ARBA00011837"/>
    </source>
</evidence>
<dbReference type="GO" id="GO:0016592">
    <property type="term" value="C:mediator complex"/>
    <property type="evidence" value="ECO:0007669"/>
    <property type="project" value="InterPro"/>
</dbReference>
<dbReference type="PANTHER" id="PTHR13074:SF9">
    <property type="entry name" value="MEDIATOR OF RNA POLYMERASE II TRANSCRIPTION SUBUNIT 8"/>
    <property type="match status" value="1"/>
</dbReference>
<sequence>MQSERSDGVVSQAILHLEQKATDIKQTIQQLLYMLDFQDKVRWPEMLDKFATLANDMTQLQNTLRRSGLPTVGKDDYGILLKSHLVVPSRLSLDIDPALQQTTEGRVASWNHDVLPEYLRTKPDTEIENDEKAILNEKTQKQFETCQKQIQTLNKHIDSLIGQLTESSRQSSEKNQETKTYNDMDTRQLVKAIMNGEQLRPNQSQPMQPSGGGKAIPPSRQTTKAAAASNPYQR</sequence>
<dbReference type="GO" id="GO:0003712">
    <property type="term" value="F:transcription coregulator activity"/>
    <property type="evidence" value="ECO:0007669"/>
    <property type="project" value="InterPro"/>
</dbReference>
<organism evidence="10 11">
    <name type="scientific">Plectus sambesii</name>
    <dbReference type="NCBI Taxonomy" id="2011161"/>
    <lineage>
        <taxon>Eukaryota</taxon>
        <taxon>Metazoa</taxon>
        <taxon>Ecdysozoa</taxon>
        <taxon>Nematoda</taxon>
        <taxon>Chromadorea</taxon>
        <taxon>Plectida</taxon>
        <taxon>Plectina</taxon>
        <taxon>Plectoidea</taxon>
        <taxon>Plectidae</taxon>
        <taxon>Plectus</taxon>
    </lineage>
</organism>
<dbReference type="AlphaFoldDB" id="A0A914X5M4"/>
<feature type="region of interest" description="Disordered" evidence="9">
    <location>
        <begin position="195"/>
        <end position="234"/>
    </location>
</feature>
<evidence type="ECO:0000256" key="9">
    <source>
        <dbReference type="SAM" id="MobiDB-lite"/>
    </source>
</evidence>
<evidence type="ECO:0000256" key="1">
    <source>
        <dbReference type="ARBA" id="ARBA00004123"/>
    </source>
</evidence>
<dbReference type="Pfam" id="PF10232">
    <property type="entry name" value="Med8"/>
    <property type="match status" value="1"/>
</dbReference>
<feature type="compositionally biased region" description="Polar residues" evidence="9">
    <location>
        <begin position="219"/>
        <end position="234"/>
    </location>
</feature>